<keyword evidence="6" id="KW-0413">Isomerase</keyword>
<dbReference type="EMBL" id="MGFQ01000014">
    <property type="protein sequence ID" value="OGM10400.1"/>
    <property type="molecule type" value="Genomic_DNA"/>
</dbReference>
<dbReference type="Proteomes" id="UP000176939">
    <property type="component" value="Unassembled WGS sequence"/>
</dbReference>
<dbReference type="Pfam" id="PF02879">
    <property type="entry name" value="PGM_PMM_II"/>
    <property type="match status" value="1"/>
</dbReference>
<protein>
    <recommendedName>
        <fullName evidence="13">Phosphomannomutase</fullName>
    </recommendedName>
</protein>
<reference evidence="11 12" key="1">
    <citation type="journal article" date="2016" name="Nat. Commun.">
        <title>Thousands of microbial genomes shed light on interconnected biogeochemical processes in an aquifer system.</title>
        <authorList>
            <person name="Anantharaman K."/>
            <person name="Brown C.T."/>
            <person name="Hug L.A."/>
            <person name="Sharon I."/>
            <person name="Castelle C.J."/>
            <person name="Probst A.J."/>
            <person name="Thomas B.C."/>
            <person name="Singh A."/>
            <person name="Wilkins M.J."/>
            <person name="Karaoz U."/>
            <person name="Brodie E.L."/>
            <person name="Williams K.H."/>
            <person name="Hubbard S.S."/>
            <person name="Banfield J.F."/>
        </authorList>
    </citation>
    <scope>NUCLEOTIDE SEQUENCE [LARGE SCALE GENOMIC DNA]</scope>
</reference>
<evidence type="ECO:0000256" key="3">
    <source>
        <dbReference type="ARBA" id="ARBA00022553"/>
    </source>
</evidence>
<dbReference type="PANTHER" id="PTHR43771">
    <property type="entry name" value="PHOSPHOMANNOMUTASE"/>
    <property type="match status" value="1"/>
</dbReference>
<dbReference type="Pfam" id="PF02878">
    <property type="entry name" value="PGM_PMM_I"/>
    <property type="match status" value="1"/>
</dbReference>
<dbReference type="InterPro" id="IPR005841">
    <property type="entry name" value="Alpha-D-phosphohexomutase_SF"/>
</dbReference>
<evidence type="ECO:0000256" key="1">
    <source>
        <dbReference type="ARBA" id="ARBA00001946"/>
    </source>
</evidence>
<dbReference type="PROSITE" id="PS00710">
    <property type="entry name" value="PGM_PMM"/>
    <property type="match status" value="1"/>
</dbReference>
<feature type="domain" description="Alpha-D-phosphohexomutase alpha/beta/alpha" evidence="10">
    <location>
        <begin position="264"/>
        <end position="371"/>
    </location>
</feature>
<dbReference type="PANTHER" id="PTHR43771:SF1">
    <property type="entry name" value="PHOSPHOMANNOMUTASE"/>
    <property type="match status" value="1"/>
</dbReference>
<dbReference type="InterPro" id="IPR005845">
    <property type="entry name" value="A-D-PHexomutase_a/b/a-II"/>
</dbReference>
<dbReference type="PRINTS" id="PR00509">
    <property type="entry name" value="PGMPMM"/>
</dbReference>
<sequence length="384" mass="43798">MNIDPSIFKAYDIRGIYPKTINEEVAYKIGYAYAIINKPENEVLVGHDVRIHSEKLKKSIIDGLTDAGTDVMDVGWMSTDMLYFGVGNYQTDGGIAVTASHNPPEWHGAKMVKKGVVPMTLESGIGEIRDFIINNKKWTKTQKGKVRNYQDILIDYSKYILTWINPKDIKPFKVVINPNYGYGGLIFKKIIELGHLPIDLIELNSNPDGNFPKGRPDPFIPENRIEFSNLVKLSGANLGITWDADSDRVFFCADYGLFVVPYYLNTILIETMLKKHKSEKIIYDIRYTWGLIEAIKENGGIPVLCRVGHSYIKEKMREENALFAVESSGHTYYKNYWYSDCGMLPPVQVLEFLSNTNKRFSEIVIPIMNKYFICDEINSEVADK</sequence>
<evidence type="ECO:0000256" key="7">
    <source>
        <dbReference type="RuleBase" id="RU004326"/>
    </source>
</evidence>
<dbReference type="SUPFAM" id="SSF53738">
    <property type="entry name" value="Phosphoglucomutase, first 3 domains"/>
    <property type="match status" value="3"/>
</dbReference>
<evidence type="ECO:0000256" key="6">
    <source>
        <dbReference type="ARBA" id="ARBA00023235"/>
    </source>
</evidence>
<comment type="caution">
    <text evidence="11">The sequence shown here is derived from an EMBL/GenBank/DDBJ whole genome shotgun (WGS) entry which is preliminary data.</text>
</comment>
<evidence type="ECO:0000313" key="12">
    <source>
        <dbReference type="Proteomes" id="UP000176939"/>
    </source>
</evidence>
<name>A0A1F7X5N6_9BACT</name>
<dbReference type="AlphaFoldDB" id="A0A1F7X5N6"/>
<feature type="domain" description="Alpha-D-phosphohexomutase alpha/beta/alpha" evidence="8">
    <location>
        <begin position="7"/>
        <end position="120"/>
    </location>
</feature>
<keyword evidence="3" id="KW-0597">Phosphoprotein</keyword>
<evidence type="ECO:0000313" key="11">
    <source>
        <dbReference type="EMBL" id="OGM10400.1"/>
    </source>
</evidence>
<dbReference type="Gene3D" id="3.40.120.10">
    <property type="entry name" value="Alpha-D-Glucose-1,6-Bisphosphate, subunit A, domain 3"/>
    <property type="match status" value="3"/>
</dbReference>
<dbReference type="GO" id="GO:0000287">
    <property type="term" value="F:magnesium ion binding"/>
    <property type="evidence" value="ECO:0007669"/>
    <property type="project" value="InterPro"/>
</dbReference>
<evidence type="ECO:0000259" key="8">
    <source>
        <dbReference type="Pfam" id="PF02878"/>
    </source>
</evidence>
<comment type="cofactor">
    <cofactor evidence="1">
        <name>Mg(2+)</name>
        <dbReference type="ChEBI" id="CHEBI:18420"/>
    </cofactor>
</comment>
<evidence type="ECO:0008006" key="13">
    <source>
        <dbReference type="Google" id="ProtNLM"/>
    </source>
</evidence>
<keyword evidence="4 7" id="KW-0479">Metal-binding</keyword>
<feature type="non-terminal residue" evidence="11">
    <location>
        <position position="384"/>
    </location>
</feature>
<dbReference type="Pfam" id="PF02880">
    <property type="entry name" value="PGM_PMM_III"/>
    <property type="match status" value="1"/>
</dbReference>
<comment type="similarity">
    <text evidence="2 7">Belongs to the phosphohexose mutase family.</text>
</comment>
<dbReference type="CDD" id="cd03089">
    <property type="entry name" value="PMM_PGM"/>
    <property type="match status" value="1"/>
</dbReference>
<accession>A0A1F7X5N6</accession>
<dbReference type="GO" id="GO:0005975">
    <property type="term" value="P:carbohydrate metabolic process"/>
    <property type="evidence" value="ECO:0007669"/>
    <property type="project" value="InterPro"/>
</dbReference>
<evidence type="ECO:0000256" key="4">
    <source>
        <dbReference type="ARBA" id="ARBA00022723"/>
    </source>
</evidence>
<evidence type="ECO:0000259" key="9">
    <source>
        <dbReference type="Pfam" id="PF02879"/>
    </source>
</evidence>
<dbReference type="InterPro" id="IPR016066">
    <property type="entry name" value="A-D-PHexomutase_CS"/>
</dbReference>
<proteinExistence type="inferred from homology"/>
<gene>
    <name evidence="11" type="ORF">A2Z67_06140</name>
</gene>
<dbReference type="InterPro" id="IPR005844">
    <property type="entry name" value="A-D-PHexomutase_a/b/a-I"/>
</dbReference>
<evidence type="ECO:0000259" key="10">
    <source>
        <dbReference type="Pfam" id="PF02880"/>
    </source>
</evidence>
<dbReference type="GO" id="GO:0016868">
    <property type="term" value="F:intramolecular phosphotransferase activity"/>
    <property type="evidence" value="ECO:0007669"/>
    <property type="project" value="InterPro"/>
</dbReference>
<evidence type="ECO:0000256" key="5">
    <source>
        <dbReference type="ARBA" id="ARBA00022842"/>
    </source>
</evidence>
<organism evidence="11 12">
    <name type="scientific">Candidatus Woesebacteria bacterium RBG_13_36_22</name>
    <dbReference type="NCBI Taxonomy" id="1802478"/>
    <lineage>
        <taxon>Bacteria</taxon>
        <taxon>Candidatus Woeseibacteriota</taxon>
    </lineage>
</organism>
<evidence type="ECO:0000256" key="2">
    <source>
        <dbReference type="ARBA" id="ARBA00010231"/>
    </source>
</evidence>
<feature type="domain" description="Alpha-D-phosphohexomutase alpha/beta/alpha" evidence="9">
    <location>
        <begin position="156"/>
        <end position="254"/>
    </location>
</feature>
<dbReference type="InterPro" id="IPR005846">
    <property type="entry name" value="A-D-PHexomutase_a/b/a-III"/>
</dbReference>
<keyword evidence="5 7" id="KW-0460">Magnesium</keyword>
<dbReference type="InterPro" id="IPR016055">
    <property type="entry name" value="A-D-PHexomutase_a/b/a-I/II/III"/>
</dbReference>